<keyword evidence="4" id="KW-0614">Plasmid</keyword>
<feature type="compositionally biased region" description="Pro residues" evidence="1">
    <location>
        <begin position="68"/>
        <end position="84"/>
    </location>
</feature>
<dbReference type="PROSITE" id="PS51782">
    <property type="entry name" value="LYSM"/>
    <property type="match status" value="1"/>
</dbReference>
<gene>
    <name evidence="4" type="ORF">DFI_17695</name>
</gene>
<dbReference type="Pfam" id="PF01476">
    <property type="entry name" value="LysM"/>
    <property type="match status" value="1"/>
</dbReference>
<protein>
    <recommendedName>
        <fullName evidence="3">LysM domain-containing protein</fullName>
    </recommendedName>
</protein>
<geneLocation type="plasmid" evidence="5">
    <name>pdfi2</name>
</geneLocation>
<dbReference type="Gene3D" id="3.10.350.10">
    <property type="entry name" value="LysM domain"/>
    <property type="match status" value="1"/>
</dbReference>
<dbReference type="InterPro" id="IPR036779">
    <property type="entry name" value="LysM_dom_sf"/>
</dbReference>
<feature type="signal peptide" evidence="2">
    <location>
        <begin position="1"/>
        <end position="17"/>
    </location>
</feature>
<proteinExistence type="predicted"/>
<evidence type="ECO:0000313" key="5">
    <source>
        <dbReference type="Proteomes" id="UP000259030"/>
    </source>
</evidence>
<accession>A0A221T290</accession>
<feature type="region of interest" description="Disordered" evidence="1">
    <location>
        <begin position="60"/>
        <end position="90"/>
    </location>
</feature>
<dbReference type="EMBL" id="CP021083">
    <property type="protein sequence ID" value="ASN83014.1"/>
    <property type="molecule type" value="Genomic_DNA"/>
</dbReference>
<reference evidence="4 5" key="1">
    <citation type="submission" date="2017-05" db="EMBL/GenBank/DDBJ databases">
        <title>The complete genome sequence of Deinococcus ficus isolated from the rhizosphere of the Ficus religiosa L. in Taiwan.</title>
        <authorList>
            <person name="Wu K.-M."/>
            <person name="Liao T.-L."/>
            <person name="Liu Y.-M."/>
            <person name="Young C.-C."/>
            <person name="Tsai S.-F."/>
        </authorList>
    </citation>
    <scope>NUCLEOTIDE SEQUENCE [LARGE SCALE GENOMIC DNA]</scope>
    <source>
        <strain evidence="4 5">CC-FR2-10</strain>
        <plasmid evidence="5">pdfi2</plasmid>
    </source>
</reference>
<name>A0A221T290_9DEIO</name>
<sequence length="264" mass="27995">MKLAPLVLLLCCGLAHATQTYRVQPGDTLYRIARTAGVSVDDLIALNGLTTSTLGLGQTLTLPGSAPATPPSAAPSPSASPSPLPSNRLERGIFLPDRLPAPSTFRAAGFGNRPTSAYLSGVGYVHQTFNNCGPASISSALTLYGLNIPQNKYQAQLRPGGQYMSAGAGQKLLKKLGFDAPVNKGGTLADVKREVAAGNPVIVLQYAKQIGKVPHWRVVRGYDEAQGIIVMSDPLHGPNVALTERDFDLLWNTQGRLYIPVRRG</sequence>
<dbReference type="SUPFAM" id="SSF54106">
    <property type="entry name" value="LysM domain"/>
    <property type="match status" value="1"/>
</dbReference>
<evidence type="ECO:0000256" key="1">
    <source>
        <dbReference type="SAM" id="MobiDB-lite"/>
    </source>
</evidence>
<evidence type="ECO:0000313" key="4">
    <source>
        <dbReference type="EMBL" id="ASN83014.1"/>
    </source>
</evidence>
<dbReference type="CDD" id="cd00118">
    <property type="entry name" value="LysM"/>
    <property type="match status" value="1"/>
</dbReference>
<dbReference type="STRING" id="317577.GCA_000419625_03273"/>
<feature type="domain" description="LysM" evidence="3">
    <location>
        <begin position="19"/>
        <end position="62"/>
    </location>
</feature>
<dbReference type="Gene3D" id="3.90.70.10">
    <property type="entry name" value="Cysteine proteinases"/>
    <property type="match status" value="1"/>
</dbReference>
<keyword evidence="2" id="KW-0732">Signal</keyword>
<dbReference type="KEGG" id="dfc:DFI_17695"/>
<dbReference type="RefSeq" id="WP_027462230.1">
    <property type="nucleotide sequence ID" value="NZ_CP021083.1"/>
</dbReference>
<dbReference type="Proteomes" id="UP000259030">
    <property type="component" value="Plasmid pDFI2"/>
</dbReference>
<dbReference type="InterPro" id="IPR018392">
    <property type="entry name" value="LysM"/>
</dbReference>
<evidence type="ECO:0000256" key="2">
    <source>
        <dbReference type="SAM" id="SignalP"/>
    </source>
</evidence>
<evidence type="ECO:0000259" key="3">
    <source>
        <dbReference type="PROSITE" id="PS51782"/>
    </source>
</evidence>
<dbReference type="AlphaFoldDB" id="A0A221T290"/>
<dbReference type="SMART" id="SM00257">
    <property type="entry name" value="LysM"/>
    <property type="match status" value="1"/>
</dbReference>
<dbReference type="InterPro" id="IPR039564">
    <property type="entry name" value="Peptidase_C39-like"/>
</dbReference>
<keyword evidence="5" id="KW-1185">Reference proteome</keyword>
<dbReference type="Pfam" id="PF13529">
    <property type="entry name" value="Peptidase_C39_2"/>
    <property type="match status" value="1"/>
</dbReference>
<feature type="chain" id="PRO_5011305846" description="LysM domain-containing protein" evidence="2">
    <location>
        <begin position="18"/>
        <end position="264"/>
    </location>
</feature>
<organism evidence="4 5">
    <name type="scientific">Deinococcus ficus</name>
    <dbReference type="NCBI Taxonomy" id="317577"/>
    <lineage>
        <taxon>Bacteria</taxon>
        <taxon>Thermotogati</taxon>
        <taxon>Deinococcota</taxon>
        <taxon>Deinococci</taxon>
        <taxon>Deinococcales</taxon>
        <taxon>Deinococcaceae</taxon>
        <taxon>Deinococcus</taxon>
    </lineage>
</organism>